<keyword evidence="4" id="KW-0808">Transferase</keyword>
<sequence>MPASLAGAQLAVCLAAGAGRPAVWQTLLGLLVVAAAWYPACRARPPGPAAFAATLLADGAGEALLPEPAVAPGLPLAAWVVLFRLASARAARAALLAAALATFVVTAPLAGGAPAGRVADDLAAGALLHLAIVLAGQVRRQRATFRAALAGRLAGAGRARRAAIEAERAWLTRELHDAAGHHLTAVVVQGAAALRPAGPAVPAGEALARAAESGRAALEALGRLAAGEAAGRRRSGPLHRLLRPLCAGLGPTGAPVALTVAGLPRRLAPETLAAGEAIVREALTNAMRHAAGAPVAVRVRYRAEAVEIAVVSGAARLPCLPSGGGRGLAGLRARAEPLGGRVAAGPVPGPAGGWAVRATLPRGPRLPAADAPAFVACALLPVLLGPVPPAPVPLLALAAHAVPLLWRRRAPWAALGGMLAVALACAAAGWAGLLDPRWLGALAFASGAELLGVHAVAAHGRGRLSWAAPAAVGAAAGVVCGAAASAGPGGTLLLALAGLAAAPWLLPVWALGELARSRRGEGGGRRDRRLLAAMANAARGAAETERRRVTAGLGEAVLRPTARLVRQAESTGDPATTLAEVTAEARRALAGMRELLATLDPGAAR</sequence>
<reference evidence="13" key="1">
    <citation type="submission" date="2023-07" db="EMBL/GenBank/DDBJ databases">
        <title>30 novel species of actinomycetes from the DSMZ collection.</title>
        <authorList>
            <person name="Nouioui I."/>
        </authorList>
    </citation>
    <scope>NUCLEOTIDE SEQUENCE [LARGE SCALE GENOMIC DNA]</scope>
    <source>
        <strain evidence="13">DSM 44917</strain>
    </source>
</reference>
<protein>
    <recommendedName>
        <fullName evidence="2">histidine kinase</fullName>
        <ecNumber evidence="2">2.7.13.3</ecNumber>
    </recommendedName>
</protein>
<evidence type="ECO:0000256" key="9">
    <source>
        <dbReference type="SAM" id="Phobius"/>
    </source>
</evidence>
<dbReference type="RefSeq" id="WP_311632705.1">
    <property type="nucleotide sequence ID" value="NZ_JAVREN010000045.1"/>
</dbReference>
<keyword evidence="9" id="KW-0812">Transmembrane</keyword>
<dbReference type="GO" id="GO:0016301">
    <property type="term" value="F:kinase activity"/>
    <property type="evidence" value="ECO:0007669"/>
    <property type="project" value="UniProtKB-KW"/>
</dbReference>
<dbReference type="Pfam" id="PF07730">
    <property type="entry name" value="HisKA_3"/>
    <property type="match status" value="1"/>
</dbReference>
<feature type="transmembrane region" description="Helical" evidence="9">
    <location>
        <begin position="413"/>
        <end position="432"/>
    </location>
</feature>
<keyword evidence="6 12" id="KW-0418">Kinase</keyword>
<dbReference type="PANTHER" id="PTHR24421">
    <property type="entry name" value="NITRATE/NITRITE SENSOR PROTEIN NARX-RELATED"/>
    <property type="match status" value="1"/>
</dbReference>
<feature type="transmembrane region" description="Helical" evidence="9">
    <location>
        <begin position="122"/>
        <end position="138"/>
    </location>
</feature>
<feature type="transmembrane region" description="Helical" evidence="9">
    <location>
        <begin position="492"/>
        <end position="511"/>
    </location>
</feature>
<feature type="domain" description="Signal transduction histidine kinase subgroup 3 dimerisation and phosphoacceptor" evidence="10">
    <location>
        <begin position="167"/>
        <end position="224"/>
    </location>
</feature>
<evidence type="ECO:0000256" key="8">
    <source>
        <dbReference type="ARBA" id="ARBA00023012"/>
    </source>
</evidence>
<feature type="domain" description="DUF7134" evidence="11">
    <location>
        <begin position="369"/>
        <end position="519"/>
    </location>
</feature>
<dbReference type="InterPro" id="IPR050482">
    <property type="entry name" value="Sensor_HK_TwoCompSys"/>
</dbReference>
<feature type="transmembrane region" description="Helical" evidence="9">
    <location>
        <begin position="93"/>
        <end position="110"/>
    </location>
</feature>
<evidence type="ECO:0000259" key="11">
    <source>
        <dbReference type="Pfam" id="PF23539"/>
    </source>
</evidence>
<feature type="transmembrane region" description="Helical" evidence="9">
    <location>
        <begin position="464"/>
        <end position="486"/>
    </location>
</feature>
<dbReference type="InterPro" id="IPR036890">
    <property type="entry name" value="HATPase_C_sf"/>
</dbReference>
<evidence type="ECO:0000256" key="6">
    <source>
        <dbReference type="ARBA" id="ARBA00022777"/>
    </source>
</evidence>
<keyword evidence="9" id="KW-1133">Transmembrane helix</keyword>
<accession>A0ABU2LDT5</accession>
<dbReference type="Gene3D" id="1.20.5.1930">
    <property type="match status" value="1"/>
</dbReference>
<dbReference type="Pfam" id="PF23539">
    <property type="entry name" value="DUF7134"/>
    <property type="match status" value="1"/>
</dbReference>
<evidence type="ECO:0000256" key="3">
    <source>
        <dbReference type="ARBA" id="ARBA00022553"/>
    </source>
</evidence>
<dbReference type="Proteomes" id="UP001183388">
    <property type="component" value="Unassembled WGS sequence"/>
</dbReference>
<proteinExistence type="predicted"/>
<evidence type="ECO:0000256" key="4">
    <source>
        <dbReference type="ARBA" id="ARBA00022679"/>
    </source>
</evidence>
<evidence type="ECO:0000256" key="7">
    <source>
        <dbReference type="ARBA" id="ARBA00022840"/>
    </source>
</evidence>
<dbReference type="InterPro" id="IPR055558">
    <property type="entry name" value="DUF7134"/>
</dbReference>
<dbReference type="InterPro" id="IPR011712">
    <property type="entry name" value="Sig_transdc_His_kin_sub3_dim/P"/>
</dbReference>
<gene>
    <name evidence="12" type="ORF">RM780_22705</name>
</gene>
<evidence type="ECO:0000313" key="12">
    <source>
        <dbReference type="EMBL" id="MDT0309744.1"/>
    </source>
</evidence>
<dbReference type="EC" id="2.7.13.3" evidence="2"/>
<keyword evidence="3" id="KW-0597">Phosphoprotein</keyword>
<comment type="caution">
    <text evidence="12">The sequence shown here is derived from an EMBL/GenBank/DDBJ whole genome shotgun (WGS) entry which is preliminary data.</text>
</comment>
<keyword evidence="7" id="KW-0067">ATP-binding</keyword>
<evidence type="ECO:0000256" key="5">
    <source>
        <dbReference type="ARBA" id="ARBA00022741"/>
    </source>
</evidence>
<evidence type="ECO:0000256" key="2">
    <source>
        <dbReference type="ARBA" id="ARBA00012438"/>
    </source>
</evidence>
<dbReference type="EMBL" id="JAVREN010000045">
    <property type="protein sequence ID" value="MDT0309744.1"/>
    <property type="molecule type" value="Genomic_DNA"/>
</dbReference>
<keyword evidence="9" id="KW-0472">Membrane</keyword>
<keyword evidence="5" id="KW-0547">Nucleotide-binding</keyword>
<dbReference type="SUPFAM" id="SSF55874">
    <property type="entry name" value="ATPase domain of HSP90 chaperone/DNA topoisomerase II/histidine kinase"/>
    <property type="match status" value="1"/>
</dbReference>
<evidence type="ECO:0000256" key="1">
    <source>
        <dbReference type="ARBA" id="ARBA00000085"/>
    </source>
</evidence>
<dbReference type="PANTHER" id="PTHR24421:SF10">
    <property type="entry name" value="NITRATE_NITRITE SENSOR PROTEIN NARQ"/>
    <property type="match status" value="1"/>
</dbReference>
<comment type="catalytic activity">
    <reaction evidence="1">
        <text>ATP + protein L-histidine = ADP + protein N-phospho-L-histidine.</text>
        <dbReference type="EC" id="2.7.13.3"/>
    </reaction>
</comment>
<dbReference type="Gene3D" id="3.30.565.10">
    <property type="entry name" value="Histidine kinase-like ATPase, C-terminal domain"/>
    <property type="match status" value="1"/>
</dbReference>
<feature type="transmembrane region" description="Helical" evidence="9">
    <location>
        <begin position="438"/>
        <end position="457"/>
    </location>
</feature>
<keyword evidence="13" id="KW-1185">Reference proteome</keyword>
<name>A0ABU2LDT5_9ACTN</name>
<organism evidence="12 13">
    <name type="scientific">Streptomyces boetiae</name>
    <dbReference type="NCBI Taxonomy" id="3075541"/>
    <lineage>
        <taxon>Bacteria</taxon>
        <taxon>Bacillati</taxon>
        <taxon>Actinomycetota</taxon>
        <taxon>Actinomycetes</taxon>
        <taxon>Kitasatosporales</taxon>
        <taxon>Streptomycetaceae</taxon>
        <taxon>Streptomyces</taxon>
    </lineage>
</organism>
<evidence type="ECO:0000259" key="10">
    <source>
        <dbReference type="Pfam" id="PF07730"/>
    </source>
</evidence>
<evidence type="ECO:0000313" key="13">
    <source>
        <dbReference type="Proteomes" id="UP001183388"/>
    </source>
</evidence>
<keyword evidence="8" id="KW-0902">Two-component regulatory system</keyword>